<evidence type="ECO:0000256" key="1">
    <source>
        <dbReference type="ARBA" id="ARBA00023242"/>
    </source>
</evidence>
<evidence type="ECO:0000313" key="4">
    <source>
        <dbReference type="EMBL" id="KXJ85212.1"/>
    </source>
</evidence>
<organism evidence="4 5">
    <name type="scientific">Microdochium bolleyi</name>
    <dbReference type="NCBI Taxonomy" id="196109"/>
    <lineage>
        <taxon>Eukaryota</taxon>
        <taxon>Fungi</taxon>
        <taxon>Dikarya</taxon>
        <taxon>Ascomycota</taxon>
        <taxon>Pezizomycotina</taxon>
        <taxon>Sordariomycetes</taxon>
        <taxon>Xylariomycetidae</taxon>
        <taxon>Xylariales</taxon>
        <taxon>Microdochiaceae</taxon>
        <taxon>Microdochium</taxon>
    </lineage>
</organism>
<dbReference type="InParanoid" id="A0A136IJR7"/>
<evidence type="ECO:0000259" key="3">
    <source>
        <dbReference type="PROSITE" id="PS50048"/>
    </source>
</evidence>
<evidence type="ECO:0000256" key="2">
    <source>
        <dbReference type="SAM" id="MobiDB-lite"/>
    </source>
</evidence>
<feature type="region of interest" description="Disordered" evidence="2">
    <location>
        <begin position="181"/>
        <end position="272"/>
    </location>
</feature>
<dbReference type="SMART" id="SM00066">
    <property type="entry name" value="GAL4"/>
    <property type="match status" value="1"/>
</dbReference>
<accession>A0A136IJR7</accession>
<dbReference type="AlphaFoldDB" id="A0A136IJR7"/>
<dbReference type="STRING" id="196109.A0A136IJR7"/>
<protein>
    <recommendedName>
        <fullName evidence="3">Zn(2)-C6 fungal-type domain-containing protein</fullName>
    </recommendedName>
</protein>
<keyword evidence="5" id="KW-1185">Reference proteome</keyword>
<proteinExistence type="predicted"/>
<dbReference type="OrthoDB" id="4330117at2759"/>
<reference evidence="5" key="1">
    <citation type="submission" date="2016-02" db="EMBL/GenBank/DDBJ databases">
        <title>Draft genome sequence of Microdochium bolleyi, a fungal endophyte of beachgrass.</title>
        <authorList>
            <consortium name="DOE Joint Genome Institute"/>
            <person name="David A.S."/>
            <person name="May G."/>
            <person name="Haridas S."/>
            <person name="Lim J."/>
            <person name="Wang M."/>
            <person name="Labutti K."/>
            <person name="Lipzen A."/>
            <person name="Barry K."/>
            <person name="Grigoriev I.V."/>
        </authorList>
    </citation>
    <scope>NUCLEOTIDE SEQUENCE [LARGE SCALE GENOMIC DNA]</scope>
    <source>
        <strain evidence="5">J235TASD1</strain>
    </source>
</reference>
<name>A0A136IJR7_9PEZI</name>
<dbReference type="PROSITE" id="PS00463">
    <property type="entry name" value="ZN2_CY6_FUNGAL_1"/>
    <property type="match status" value="1"/>
</dbReference>
<feature type="domain" description="Zn(2)-C6 fungal-type" evidence="3">
    <location>
        <begin position="15"/>
        <end position="48"/>
    </location>
</feature>
<dbReference type="Proteomes" id="UP000070501">
    <property type="component" value="Unassembled WGS sequence"/>
</dbReference>
<dbReference type="CDD" id="cd00067">
    <property type="entry name" value="GAL4"/>
    <property type="match status" value="1"/>
</dbReference>
<dbReference type="Pfam" id="PF00172">
    <property type="entry name" value="Zn_clus"/>
    <property type="match status" value="1"/>
</dbReference>
<dbReference type="Gene3D" id="4.10.240.10">
    <property type="entry name" value="Zn(2)-C6 fungal-type DNA-binding domain"/>
    <property type="match status" value="1"/>
</dbReference>
<dbReference type="GO" id="GO:0000981">
    <property type="term" value="F:DNA-binding transcription factor activity, RNA polymerase II-specific"/>
    <property type="evidence" value="ECO:0007669"/>
    <property type="project" value="InterPro"/>
</dbReference>
<dbReference type="PROSITE" id="PS50048">
    <property type="entry name" value="ZN2_CY6_FUNGAL_2"/>
    <property type="match status" value="1"/>
</dbReference>
<feature type="region of interest" description="Disordered" evidence="2">
    <location>
        <begin position="46"/>
        <end position="89"/>
    </location>
</feature>
<feature type="region of interest" description="Disordered" evidence="2">
    <location>
        <begin position="425"/>
        <end position="449"/>
    </location>
</feature>
<dbReference type="GO" id="GO:0008270">
    <property type="term" value="F:zinc ion binding"/>
    <property type="evidence" value="ECO:0007669"/>
    <property type="project" value="InterPro"/>
</dbReference>
<keyword evidence="1" id="KW-0539">Nucleus</keyword>
<evidence type="ECO:0000313" key="5">
    <source>
        <dbReference type="Proteomes" id="UP000070501"/>
    </source>
</evidence>
<dbReference type="InterPro" id="IPR001138">
    <property type="entry name" value="Zn2Cys6_DnaBD"/>
</dbReference>
<sequence length="553" mass="59225">MIHVQPARQYQLRRACDRCHKSKLRCLRENDDDDACQRCLQAAVPCSSSPASRPQRHKSNSTNSIPRHRPQSSQGQGQHGMELVTASSSSSSATLANSRAYTAAALTNTLHQHRAGADSINTAGGPGLIWHATTANITTTTRPDVPSISSATRFDVLPDFHDQAAFDQLFLLHDTDMDITLDDAPGDSSGPSPPSSSSCNSRAAGAGRHNRFPPTAANTILSSSSSAMSSVPSLTPMSHSGLDVTAAPNQLAPLEPSLSPPPRQRHHQQDHGAASLPALDYYMRKVSDVGLTLLTHLQVMPIVTPDTEDDDHDDDGAEQLISNTSRDEQTQFSCPIDQVFHLSEVFVETLAELLPRLPPPFTSTPISPLSPDHLSLDAASELLIFSTYLRLLETYDRILQHIQLHCRQTSRPAAAIQAGAAASASSTSSSSSATGGRTQLSSSGMGSGSSNSSNAMMNAFNLPGWSIGTFSLSAQSKTQQLFMIHLIETMLTRARDLVSDVVAKKATLGYRGNWECFGGLSLSIVPDLAVQAIRTREKAAIRRVVGIKAALRG</sequence>
<dbReference type="SUPFAM" id="SSF57701">
    <property type="entry name" value="Zn2/Cys6 DNA-binding domain"/>
    <property type="match status" value="1"/>
</dbReference>
<feature type="compositionally biased region" description="Polar residues" evidence="2">
    <location>
        <begin position="60"/>
        <end position="76"/>
    </location>
</feature>
<dbReference type="EMBL" id="KQ964290">
    <property type="protein sequence ID" value="KXJ85212.1"/>
    <property type="molecule type" value="Genomic_DNA"/>
</dbReference>
<dbReference type="InterPro" id="IPR036864">
    <property type="entry name" value="Zn2-C6_fun-type_DNA-bd_sf"/>
</dbReference>
<feature type="compositionally biased region" description="Low complexity" evidence="2">
    <location>
        <begin position="186"/>
        <end position="207"/>
    </location>
</feature>
<gene>
    <name evidence="4" type="ORF">Micbo1qcDRAFT_223663</name>
</gene>
<feature type="compositionally biased region" description="Low complexity" evidence="2">
    <location>
        <begin position="222"/>
        <end position="233"/>
    </location>
</feature>